<keyword evidence="2" id="KW-1185">Reference proteome</keyword>
<accession>A0ACC1N108</accession>
<gene>
    <name evidence="1" type="ORF">NQ176_g7233</name>
</gene>
<reference evidence="1" key="1">
    <citation type="submission" date="2022-08" db="EMBL/GenBank/DDBJ databases">
        <title>Genome Sequence of Lecanicillium fungicola.</title>
        <authorList>
            <person name="Buettner E."/>
        </authorList>
    </citation>
    <scope>NUCLEOTIDE SEQUENCE</scope>
    <source>
        <strain evidence="1">Babe33</strain>
    </source>
</reference>
<sequence>MVNNCLRQPTKAAAAYDDPPLPEDFEDEDTFSEGTVQAAKASDRDERPMRKATIRRVSSPVDSDTSDFSADERMQKADIRSNITTSIKDKKANVDMDTKAATKTTKRRKLTESTGAFNATPKLAPGSHLKDKFGMTVKKTSKLKYGKRPTTSSQSNQPGSSQGSTKKTFVPSSMESPQKKRPSKILVPGKHVLSSPGQSPRKLLTQMSGDVDFSDEDDMPSFLPVKPNARRSKIGKKKADLSPAAPARAVFRLPELFTSTTRDPGEEPYTRAANEDLPKLSSDDEDGQADATKLRIPDSVDETSVANCPWCNEEVDKTLLDAFAKGARLTVRMQTRFCQLHKQHAAKRAWNDRNYPEIDWDTVEDRFATHRDFLLAIVNGRGSHFRNILAKNVEEGKSRAMKNDENLNPGYYGPRGFVAMCDYLVSEFSDILKKCAVDDKVIAGRGSAAFIQAVLVAELGVRLIMEDMQVSESKARRIMEDSKEVGELVQQEIDK</sequence>
<comment type="caution">
    <text evidence="1">The sequence shown here is derived from an EMBL/GenBank/DDBJ whole genome shotgun (WGS) entry which is preliminary data.</text>
</comment>
<organism evidence="1 2">
    <name type="scientific">Zarea fungicola</name>
    <dbReference type="NCBI Taxonomy" id="93591"/>
    <lineage>
        <taxon>Eukaryota</taxon>
        <taxon>Fungi</taxon>
        <taxon>Dikarya</taxon>
        <taxon>Ascomycota</taxon>
        <taxon>Pezizomycotina</taxon>
        <taxon>Sordariomycetes</taxon>
        <taxon>Hypocreomycetidae</taxon>
        <taxon>Hypocreales</taxon>
        <taxon>Cordycipitaceae</taxon>
        <taxon>Zarea</taxon>
    </lineage>
</organism>
<evidence type="ECO:0000313" key="1">
    <source>
        <dbReference type="EMBL" id="KAJ2972306.1"/>
    </source>
</evidence>
<dbReference type="Proteomes" id="UP001143910">
    <property type="component" value="Unassembled WGS sequence"/>
</dbReference>
<protein>
    <submittedName>
        <fullName evidence="1">Uncharacterized protein</fullName>
    </submittedName>
</protein>
<evidence type="ECO:0000313" key="2">
    <source>
        <dbReference type="Proteomes" id="UP001143910"/>
    </source>
</evidence>
<dbReference type="EMBL" id="JANJQO010001176">
    <property type="protein sequence ID" value="KAJ2972306.1"/>
    <property type="molecule type" value="Genomic_DNA"/>
</dbReference>
<name>A0ACC1N108_9HYPO</name>
<proteinExistence type="predicted"/>